<dbReference type="Gene3D" id="3.40.720.10">
    <property type="entry name" value="Alkaline Phosphatase, subunit A"/>
    <property type="match status" value="1"/>
</dbReference>
<evidence type="ECO:0000313" key="1">
    <source>
        <dbReference type="EMBL" id="CDM59401.1"/>
    </source>
</evidence>
<sequence>MVRSAAAQAQTAAPSGNKPNILVIFGDDIGIPQISVYTMGLMRYRTPNIDRIAIFSPKTYGSSFRCREGSRTSSKTLISSLIGKAVR</sequence>
<organism evidence="1 2">
    <name type="scientific">Rhizobium favelukesii</name>
    <dbReference type="NCBI Taxonomy" id="348824"/>
    <lineage>
        <taxon>Bacteria</taxon>
        <taxon>Pseudomonadati</taxon>
        <taxon>Pseudomonadota</taxon>
        <taxon>Alphaproteobacteria</taxon>
        <taxon>Hyphomicrobiales</taxon>
        <taxon>Rhizobiaceae</taxon>
        <taxon>Rhizobium/Agrobacterium group</taxon>
        <taxon>Rhizobium</taxon>
    </lineage>
</organism>
<dbReference type="eggNOG" id="COG3119">
    <property type="taxonomic scope" value="Bacteria"/>
</dbReference>
<name>W6RYQ4_9HYPH</name>
<dbReference type="EC" id="3.1.6.1" evidence="1"/>
<dbReference type="EMBL" id="HG916852">
    <property type="protein sequence ID" value="CDM59401.1"/>
    <property type="molecule type" value="Genomic_DNA"/>
</dbReference>
<dbReference type="SUPFAM" id="SSF53649">
    <property type="entry name" value="Alkaline phosphatase-like"/>
    <property type="match status" value="1"/>
</dbReference>
<gene>
    <name evidence="1" type="ORF">LPU83_3763</name>
</gene>
<keyword evidence="1" id="KW-0378">Hydrolase</keyword>
<dbReference type="InterPro" id="IPR017850">
    <property type="entry name" value="Alkaline_phosphatase_core_sf"/>
</dbReference>
<reference evidence="1" key="1">
    <citation type="submission" date="2013-11" db="EMBL/GenBank/DDBJ databases">
        <title>Draft genome sequence of the broad-host-range Rhizobium sp. LPU83 strain, a member of the low-genetic diversity Oregon-like Rhizobium sp. group.</title>
        <authorList>
            <person name="Wibberg D."/>
            <person name="Puehler A."/>
            <person name="Schlueter A."/>
        </authorList>
    </citation>
    <scope>NUCLEOTIDE SEQUENCE [LARGE SCALE GENOMIC DNA]</scope>
    <source>
        <strain evidence="1">LPU83</strain>
    </source>
</reference>
<dbReference type="Proteomes" id="UP000019443">
    <property type="component" value="Chromosome"/>
</dbReference>
<evidence type="ECO:0000313" key="2">
    <source>
        <dbReference type="Proteomes" id="UP000019443"/>
    </source>
</evidence>
<dbReference type="KEGG" id="rhl:LPU83_3763"/>
<keyword evidence="2" id="KW-1185">Reference proteome</keyword>
<protein>
    <submittedName>
        <fullName evidence="1">N-acetylgalactosamine-6-sulfatase</fullName>
        <ecNumber evidence="1">3.1.6.1</ecNumber>
    </submittedName>
</protein>
<dbReference type="GO" id="GO:0004065">
    <property type="term" value="F:arylsulfatase activity"/>
    <property type="evidence" value="ECO:0007669"/>
    <property type="project" value="UniProtKB-EC"/>
</dbReference>
<accession>W6RYQ4</accession>
<proteinExistence type="predicted"/>
<dbReference type="HOGENOM" id="CLU_2481177_0_0_5"/>
<dbReference type="AlphaFoldDB" id="W6RYQ4"/>
<dbReference type="PATRIC" id="fig|348824.6.peg.4043"/>